<evidence type="ECO:0000256" key="4">
    <source>
        <dbReference type="ARBA" id="ARBA00022695"/>
    </source>
</evidence>
<evidence type="ECO:0000313" key="12">
    <source>
        <dbReference type="Proteomes" id="UP000682846"/>
    </source>
</evidence>
<accession>A0A8S5L0H8</accession>
<keyword evidence="9" id="KW-0460">Magnesium</keyword>
<dbReference type="GeneID" id="80399426"/>
<keyword evidence="12" id="KW-1185">Reference proteome</keyword>
<evidence type="ECO:0000256" key="1">
    <source>
        <dbReference type="ARBA" id="ARBA00012494"/>
    </source>
</evidence>
<gene>
    <name evidence="11" type="primary">SRR7976310_4_3</name>
</gene>
<protein>
    <recommendedName>
        <fullName evidence="1">RNA-directed RNA polymerase</fullName>
        <ecNumber evidence="1">2.7.7.48</ecNumber>
    </recommendedName>
    <alternativeName>
        <fullName evidence="7">RNA replicase beta chain</fullName>
    </alternativeName>
</protein>
<dbReference type="Pfam" id="PF03431">
    <property type="entry name" value="RNA_replicase_B"/>
    <property type="match status" value="1"/>
</dbReference>
<dbReference type="GO" id="GO:0000166">
    <property type="term" value="F:nucleotide binding"/>
    <property type="evidence" value="ECO:0007669"/>
    <property type="project" value="UniProtKB-KW"/>
</dbReference>
<evidence type="ECO:0000256" key="5">
    <source>
        <dbReference type="ARBA" id="ARBA00022741"/>
    </source>
</evidence>
<feature type="domain" description="RdRp catalytic" evidence="10">
    <location>
        <begin position="318"/>
        <end position="453"/>
    </location>
</feature>
<evidence type="ECO:0000259" key="10">
    <source>
        <dbReference type="PROSITE" id="PS50522"/>
    </source>
</evidence>
<evidence type="ECO:0000256" key="6">
    <source>
        <dbReference type="ARBA" id="ARBA00022953"/>
    </source>
</evidence>
<dbReference type="GO" id="GO:0046872">
    <property type="term" value="F:metal ion binding"/>
    <property type="evidence" value="ECO:0007669"/>
    <property type="project" value="UniProtKB-KW"/>
</dbReference>
<keyword evidence="9" id="KW-0479">Metal-binding</keyword>
<dbReference type="KEGG" id="vg:80399426"/>
<keyword evidence="6" id="KW-0693">Viral RNA replication</keyword>
<feature type="binding site" evidence="9">
    <location>
        <position position="333"/>
    </location>
    <ligand>
        <name>Mg(2+)</name>
        <dbReference type="ChEBI" id="CHEBI:18420"/>
        <label>2</label>
    </ligand>
</feature>
<name>A0A8S5L0H8_9VIRU</name>
<dbReference type="SUPFAM" id="SSF56672">
    <property type="entry name" value="DNA/RNA polymerases"/>
    <property type="match status" value="1"/>
</dbReference>
<feature type="binding site" evidence="9">
    <location>
        <position position="421"/>
    </location>
    <ligand>
        <name>Mg(2+)</name>
        <dbReference type="ChEBI" id="CHEBI:18420"/>
        <label>2</label>
    </ligand>
</feature>
<proteinExistence type="predicted"/>
<comment type="catalytic activity">
    <reaction evidence="8">
        <text>RNA(n) + a ribonucleoside 5'-triphosphate = RNA(n+1) + diphosphate</text>
        <dbReference type="Rhea" id="RHEA:21248"/>
        <dbReference type="Rhea" id="RHEA-COMP:14527"/>
        <dbReference type="Rhea" id="RHEA-COMP:17342"/>
        <dbReference type="ChEBI" id="CHEBI:33019"/>
        <dbReference type="ChEBI" id="CHEBI:61557"/>
        <dbReference type="ChEBI" id="CHEBI:140395"/>
        <dbReference type="EC" id="2.7.7.48"/>
    </reaction>
</comment>
<dbReference type="EMBL" id="BK013730">
    <property type="protein sequence ID" value="DAD51137.1"/>
    <property type="molecule type" value="Genomic_RNA"/>
</dbReference>
<evidence type="ECO:0000256" key="3">
    <source>
        <dbReference type="ARBA" id="ARBA00022679"/>
    </source>
</evidence>
<evidence type="ECO:0000256" key="9">
    <source>
        <dbReference type="PIRSR" id="PIRSR605093-1"/>
    </source>
</evidence>
<dbReference type="GO" id="GO:0039694">
    <property type="term" value="P:viral RNA genome replication"/>
    <property type="evidence" value="ECO:0007669"/>
    <property type="project" value="InterPro"/>
</dbReference>
<dbReference type="RefSeq" id="YP_010770188.1">
    <property type="nucleotide sequence ID" value="NC_074190.1"/>
</dbReference>
<feature type="binding site" evidence="9">
    <location>
        <position position="422"/>
    </location>
    <ligand>
        <name>Mg(2+)</name>
        <dbReference type="ChEBI" id="CHEBI:18420"/>
        <label>2</label>
    </ligand>
</feature>
<evidence type="ECO:0000256" key="8">
    <source>
        <dbReference type="ARBA" id="ARBA00048744"/>
    </source>
</evidence>
<dbReference type="InterPro" id="IPR007096">
    <property type="entry name" value="RNA-dir_Rpol_cat_phage"/>
</dbReference>
<dbReference type="InterPro" id="IPR043502">
    <property type="entry name" value="DNA/RNA_pol_sf"/>
</dbReference>
<dbReference type="InterPro" id="IPR005093">
    <property type="entry name" value="RNArep_beta"/>
</dbReference>
<evidence type="ECO:0000256" key="2">
    <source>
        <dbReference type="ARBA" id="ARBA00022484"/>
    </source>
</evidence>
<evidence type="ECO:0000313" key="11">
    <source>
        <dbReference type="EMBL" id="DAD51137.1"/>
    </source>
</evidence>
<reference evidence="11" key="1">
    <citation type="submission" date="2020-09" db="EMBL/GenBank/DDBJ databases">
        <title>Leviviricetes taxonomy.</title>
        <authorList>
            <person name="Stockdale S.R."/>
            <person name="Callanan J."/>
            <person name="Adriaenssens E.M."/>
            <person name="Kuhn J.H."/>
            <person name="Rumnieks J."/>
            <person name="Shkoporov A."/>
            <person name="Draper L.A."/>
            <person name="Ross P."/>
            <person name="Hill C."/>
        </authorList>
    </citation>
    <scope>NUCLEOTIDE SEQUENCE</scope>
</reference>
<dbReference type="Proteomes" id="UP000682846">
    <property type="component" value="Segment"/>
</dbReference>
<evidence type="ECO:0000256" key="7">
    <source>
        <dbReference type="ARBA" id="ARBA00030248"/>
    </source>
</evidence>
<keyword evidence="4" id="KW-0548">Nucleotidyltransferase</keyword>
<dbReference type="EC" id="2.7.7.48" evidence="1"/>
<dbReference type="GO" id="GO:0003968">
    <property type="term" value="F:RNA-directed RNA polymerase activity"/>
    <property type="evidence" value="ECO:0007669"/>
    <property type="project" value="UniProtKB-KW"/>
</dbReference>
<dbReference type="PROSITE" id="PS50522">
    <property type="entry name" value="RDRP_PHAGE"/>
    <property type="match status" value="1"/>
</dbReference>
<keyword evidence="5" id="KW-0547">Nucleotide-binding</keyword>
<keyword evidence="3" id="KW-0808">Transferase</keyword>
<comment type="cofactor">
    <cofactor evidence="9">
        <name>Mg(2+)</name>
        <dbReference type="ChEBI" id="CHEBI:18420"/>
    </cofactor>
    <text evidence="9">Binds 2 Mg(2+) per subunit.</text>
</comment>
<keyword evidence="2 11" id="KW-0696">RNA-directed RNA polymerase</keyword>
<organism evidence="11 12">
    <name type="scientific">ssRNA phage SRR7976310_4</name>
    <dbReference type="NCBI Taxonomy" id="2786682"/>
    <lineage>
        <taxon>Viruses</taxon>
        <taxon>Riboviria</taxon>
        <taxon>Orthornavirae</taxon>
        <taxon>Lenarviricota</taxon>
        <taxon>Leviviricetes</taxon>
        <taxon>Timlovirales</taxon>
        <taxon>Blumeviridae</taxon>
        <taxon>Konmavirus</taxon>
        <taxon>Konmavirus peladaptatum</taxon>
    </lineage>
</organism>
<sequence>MSRRINQIVTIWADVEQLVRRTTIHRQSIPLEEPNLRTAQDAVLLWEMALVDLTTPFGSPPEWNLLQHVQYVLKTDLFQLVSMLKDADRFLLQNCIEDSRASYDDFKHHLASIGWPSSGKIIFPLRGLIDEWSLEGDTCTFRLLHTAFVFLLRLSLRDMTDLEDKAMQDYLANESSLLSDGFTMEEAEILTKWFPREGDVRYSPLYSSDNFRHGPGATADAGRSLARKYKMIGLDQWIAYLDNRLCDHQVPRERHSFSRVARVVFVPKSVTALRTICMEPATLQWYQQGFFKNISRYIDRHWYLKKRISLDNQELNRDLAYVGSFDGSYSTIDLSAASDSVSWELVKRWFSHTALREIFWATRSKRAELPDGSIVDLNKFAPMGSALCFPVECLVFAAMAEASIMEVGERPYTSNYRVYGDDIIIETRFANALIKRLETNGFSVNTEKSYTYTNSSLIYRESCGGEYLNGDDVTPVRLSRWFSGLSYTVADASTIERLIDLANDCYNRLPTVRLWIIRVLGNLRPGYKVPFSRDGSKGLYSPNATNHHIKEIRYSSSYQENVYRAGGIKVCYPPDDPDDEDIRLYEYLRLNQTRPRLLFPEDASCVRLTLPDSTKWSSRNHFDLHP</sequence>